<dbReference type="SUPFAM" id="SSF55729">
    <property type="entry name" value="Acyl-CoA N-acyltransferases (Nat)"/>
    <property type="match status" value="1"/>
</dbReference>
<reference evidence="3 4" key="1">
    <citation type="submission" date="2019-06" db="EMBL/GenBank/DDBJ databases">
        <title>Sequencing the genomes of 1000 actinobacteria strains.</title>
        <authorList>
            <person name="Klenk H.-P."/>
        </authorList>
    </citation>
    <scope>NUCLEOTIDE SEQUENCE [LARGE SCALE GENOMIC DNA]</scope>
    <source>
        <strain evidence="3 4">DSM 46699</strain>
    </source>
</reference>
<keyword evidence="3" id="KW-0808">Transferase</keyword>
<comment type="caution">
    <text evidence="3">The sequence shown here is derived from an EMBL/GenBank/DDBJ whole genome shotgun (WGS) entry which is preliminary data.</text>
</comment>
<gene>
    <name evidence="3" type="ORF">FHU35_14412</name>
</gene>
<dbReference type="AlphaFoldDB" id="A0A561U448"/>
<keyword evidence="4" id="KW-1185">Reference proteome</keyword>
<dbReference type="EMBL" id="VIWX01000004">
    <property type="protein sequence ID" value="TWF94130.1"/>
    <property type="molecule type" value="Genomic_DNA"/>
</dbReference>
<evidence type="ECO:0000256" key="1">
    <source>
        <dbReference type="SAM" id="MobiDB-lite"/>
    </source>
</evidence>
<feature type="region of interest" description="Disordered" evidence="1">
    <location>
        <begin position="1"/>
        <end position="37"/>
    </location>
</feature>
<organism evidence="3 4">
    <name type="scientific">Saccharopolyspora dendranthemae</name>
    <dbReference type="NCBI Taxonomy" id="1181886"/>
    <lineage>
        <taxon>Bacteria</taxon>
        <taxon>Bacillati</taxon>
        <taxon>Actinomycetota</taxon>
        <taxon>Actinomycetes</taxon>
        <taxon>Pseudonocardiales</taxon>
        <taxon>Pseudonocardiaceae</taxon>
        <taxon>Saccharopolyspora</taxon>
    </lineage>
</organism>
<name>A0A561U448_9PSEU</name>
<evidence type="ECO:0000313" key="4">
    <source>
        <dbReference type="Proteomes" id="UP000316184"/>
    </source>
</evidence>
<dbReference type="PROSITE" id="PS51186">
    <property type="entry name" value="GNAT"/>
    <property type="match status" value="1"/>
</dbReference>
<dbReference type="InterPro" id="IPR016181">
    <property type="entry name" value="Acyl_CoA_acyltransferase"/>
</dbReference>
<dbReference type="Proteomes" id="UP000316184">
    <property type="component" value="Unassembled WGS sequence"/>
</dbReference>
<dbReference type="GO" id="GO:0016747">
    <property type="term" value="F:acyltransferase activity, transferring groups other than amino-acyl groups"/>
    <property type="evidence" value="ECO:0007669"/>
    <property type="project" value="InterPro"/>
</dbReference>
<proteinExistence type="predicted"/>
<accession>A0A561U448</accession>
<protein>
    <submittedName>
        <fullName evidence="3">Acetyltransferase (GNAT) family protein</fullName>
    </submittedName>
</protein>
<evidence type="ECO:0000259" key="2">
    <source>
        <dbReference type="PROSITE" id="PS51186"/>
    </source>
</evidence>
<dbReference type="InterPro" id="IPR000182">
    <property type="entry name" value="GNAT_dom"/>
</dbReference>
<dbReference type="Pfam" id="PF13508">
    <property type="entry name" value="Acetyltransf_7"/>
    <property type="match status" value="1"/>
</dbReference>
<dbReference type="Gene3D" id="3.40.630.30">
    <property type="match status" value="1"/>
</dbReference>
<feature type="domain" description="N-acetyltransferase" evidence="2">
    <location>
        <begin position="27"/>
        <end position="216"/>
    </location>
</feature>
<evidence type="ECO:0000313" key="3">
    <source>
        <dbReference type="EMBL" id="TWF94130.1"/>
    </source>
</evidence>
<sequence>MIMDGIDGSRPDRRGPGAGKTPSTRGVSVRPVTAAPSPSCDRVFELTAEQLRARLPEALRIYVTAMGYPPVTAQQRAPMWSAHMLRAGWRCIGAFNEDDELTGIGYGYLGAPGQWWHEQVRRGLEDTGGDADAWLQDYFELTELHVHPSAQGAGLGEEILRKLLSGAPGGRVLLSTPEGPTRAWKLYQRVGFEDVLRNYSFTGDPRPFAVLGRPLPLNP</sequence>